<evidence type="ECO:0000256" key="1">
    <source>
        <dbReference type="ARBA" id="ARBA00004141"/>
    </source>
</evidence>
<feature type="transmembrane region" description="Helical" evidence="5">
    <location>
        <begin position="43"/>
        <end position="64"/>
    </location>
</feature>
<keyword evidence="2 5" id="KW-0812">Transmembrane</keyword>
<dbReference type="PANTHER" id="PTHR46157">
    <property type="entry name" value="K(+) EFFLUX ANTIPORTER 3, CHLOROPLASTIC"/>
    <property type="match status" value="1"/>
</dbReference>
<keyword evidence="3 5" id="KW-1133">Transmembrane helix</keyword>
<proteinExistence type="predicted"/>
<evidence type="ECO:0000256" key="3">
    <source>
        <dbReference type="ARBA" id="ARBA00022989"/>
    </source>
</evidence>
<comment type="subcellular location">
    <subcellularLocation>
        <location evidence="1">Membrane</location>
        <topology evidence="1">Multi-pass membrane protein</topology>
    </subcellularLocation>
</comment>
<evidence type="ECO:0000256" key="2">
    <source>
        <dbReference type="ARBA" id="ARBA00022692"/>
    </source>
</evidence>
<keyword evidence="4 5" id="KW-0472">Membrane</keyword>
<dbReference type="GO" id="GO:0015297">
    <property type="term" value="F:antiporter activity"/>
    <property type="evidence" value="ECO:0007669"/>
    <property type="project" value="InterPro"/>
</dbReference>
<feature type="transmembrane region" description="Helical" evidence="5">
    <location>
        <begin position="12"/>
        <end position="37"/>
    </location>
</feature>
<gene>
    <name evidence="7" type="ORF">L0P03_21880</name>
</gene>
<feature type="non-terminal residue" evidence="7">
    <location>
        <position position="84"/>
    </location>
</feature>
<evidence type="ECO:0000259" key="6">
    <source>
        <dbReference type="Pfam" id="PF00999"/>
    </source>
</evidence>
<organism evidence="7 8">
    <name type="scientific">Odoribacter splanchnicus</name>
    <dbReference type="NCBI Taxonomy" id="28118"/>
    <lineage>
        <taxon>Bacteria</taxon>
        <taxon>Pseudomonadati</taxon>
        <taxon>Bacteroidota</taxon>
        <taxon>Bacteroidia</taxon>
        <taxon>Bacteroidales</taxon>
        <taxon>Odoribacteraceae</taxon>
        <taxon>Odoribacter</taxon>
    </lineage>
</organism>
<dbReference type="AlphaFoldDB" id="A0AAW5CMB8"/>
<dbReference type="PANTHER" id="PTHR46157:SF4">
    <property type="entry name" value="K(+) EFFLUX ANTIPORTER 3, CHLOROPLASTIC"/>
    <property type="match status" value="1"/>
</dbReference>
<evidence type="ECO:0000313" key="8">
    <source>
        <dbReference type="Proteomes" id="UP001199750"/>
    </source>
</evidence>
<dbReference type="RefSeq" id="WP_238008966.1">
    <property type="nucleotide sequence ID" value="NZ_JAKNDN010000184.1"/>
</dbReference>
<comment type="caution">
    <text evidence="7">The sequence shown here is derived from an EMBL/GenBank/DDBJ whole genome shotgun (WGS) entry which is preliminary data.</text>
</comment>
<evidence type="ECO:0000256" key="4">
    <source>
        <dbReference type="ARBA" id="ARBA00023136"/>
    </source>
</evidence>
<feature type="non-terminal residue" evidence="7">
    <location>
        <position position="1"/>
    </location>
</feature>
<dbReference type="Gene3D" id="1.20.1530.20">
    <property type="match status" value="1"/>
</dbReference>
<feature type="domain" description="Cation/H+ exchanger transmembrane" evidence="6">
    <location>
        <begin position="1"/>
        <end position="84"/>
    </location>
</feature>
<dbReference type="InterPro" id="IPR006153">
    <property type="entry name" value="Cation/H_exchanger_TM"/>
</dbReference>
<name>A0AAW5CMB8_9BACT</name>
<reference evidence="7" key="1">
    <citation type="submission" date="2022-01" db="EMBL/GenBank/DDBJ databases">
        <title>Collection of gut derived symbiotic bacterial strains cultured from healthy donors.</title>
        <authorList>
            <person name="Lin H."/>
            <person name="Kohout C."/>
            <person name="Waligurski E."/>
            <person name="Pamer E.G."/>
        </authorList>
    </citation>
    <scope>NUCLEOTIDE SEQUENCE</scope>
    <source>
        <strain evidence="7">DFI.1.149</strain>
    </source>
</reference>
<dbReference type="EMBL" id="JAKNDN010000184">
    <property type="protein sequence ID" value="MCG4962462.1"/>
    <property type="molecule type" value="Genomic_DNA"/>
</dbReference>
<dbReference type="GO" id="GO:1902600">
    <property type="term" value="P:proton transmembrane transport"/>
    <property type="evidence" value="ECO:0007669"/>
    <property type="project" value="InterPro"/>
</dbReference>
<evidence type="ECO:0000313" key="7">
    <source>
        <dbReference type="EMBL" id="MCG4962462.1"/>
    </source>
</evidence>
<dbReference type="GO" id="GO:0016020">
    <property type="term" value="C:membrane"/>
    <property type="evidence" value="ECO:0007669"/>
    <property type="project" value="UniProtKB-SubCell"/>
</dbReference>
<evidence type="ECO:0000256" key="5">
    <source>
        <dbReference type="SAM" id="Phobius"/>
    </source>
</evidence>
<dbReference type="InterPro" id="IPR038770">
    <property type="entry name" value="Na+/solute_symporter_sf"/>
</dbReference>
<dbReference type="Pfam" id="PF00999">
    <property type="entry name" value="Na_H_Exchanger"/>
    <property type="match status" value="1"/>
</dbReference>
<sequence>ELSWERLVRMKRLVFGLGAAQLFGSTILIAALMYGFLQARLSSSFIIGAALAMSSTAIVIPVLAESRRLNRAVGRTAFSVLLFQ</sequence>
<accession>A0AAW5CMB8</accession>
<protein>
    <submittedName>
        <fullName evidence="7">Cation:proton antiporter</fullName>
    </submittedName>
</protein>
<dbReference type="Proteomes" id="UP001199750">
    <property type="component" value="Unassembled WGS sequence"/>
</dbReference>